<dbReference type="InterPro" id="IPR003660">
    <property type="entry name" value="HAMP_dom"/>
</dbReference>
<dbReference type="EC" id="2.7.13.3" evidence="3"/>
<evidence type="ECO:0000313" key="16">
    <source>
        <dbReference type="Proteomes" id="UP000545286"/>
    </source>
</evidence>
<evidence type="ECO:0000256" key="4">
    <source>
        <dbReference type="ARBA" id="ARBA00022553"/>
    </source>
</evidence>
<feature type="compositionally biased region" description="Basic and acidic residues" evidence="11">
    <location>
        <begin position="521"/>
        <end position="535"/>
    </location>
</feature>
<evidence type="ECO:0000256" key="12">
    <source>
        <dbReference type="SAM" id="Phobius"/>
    </source>
</evidence>
<dbReference type="PROSITE" id="PS50109">
    <property type="entry name" value="HIS_KIN"/>
    <property type="match status" value="1"/>
</dbReference>
<keyword evidence="7 15" id="KW-0418">Kinase</keyword>
<keyword evidence="8 12" id="KW-1133">Transmembrane helix</keyword>
<gene>
    <name evidence="15" type="ORF">FHX72_003152</name>
</gene>
<dbReference type="CDD" id="cd00075">
    <property type="entry name" value="HATPase"/>
    <property type="match status" value="1"/>
</dbReference>
<keyword evidence="16" id="KW-1185">Reference proteome</keyword>
<dbReference type="InterPro" id="IPR005467">
    <property type="entry name" value="His_kinase_dom"/>
</dbReference>
<feature type="compositionally biased region" description="Low complexity" evidence="11">
    <location>
        <begin position="81"/>
        <end position="107"/>
    </location>
</feature>
<dbReference type="InterPro" id="IPR003661">
    <property type="entry name" value="HisK_dim/P_dom"/>
</dbReference>
<evidence type="ECO:0000256" key="6">
    <source>
        <dbReference type="ARBA" id="ARBA00022692"/>
    </source>
</evidence>
<dbReference type="Pfam" id="PF00672">
    <property type="entry name" value="HAMP"/>
    <property type="match status" value="1"/>
</dbReference>
<dbReference type="SMART" id="SM00387">
    <property type="entry name" value="HATPase_c"/>
    <property type="match status" value="1"/>
</dbReference>
<dbReference type="RefSeq" id="WP_183626219.1">
    <property type="nucleotide sequence ID" value="NZ_JACHWJ010000005.1"/>
</dbReference>
<dbReference type="SUPFAM" id="SSF55874">
    <property type="entry name" value="ATPase domain of HSP90 chaperone/DNA topoisomerase II/histidine kinase"/>
    <property type="match status" value="1"/>
</dbReference>
<comment type="catalytic activity">
    <reaction evidence="1">
        <text>ATP + protein L-histidine = ADP + protein N-phospho-L-histidine.</text>
        <dbReference type="EC" id="2.7.13.3"/>
    </reaction>
</comment>
<feature type="region of interest" description="Disordered" evidence="11">
    <location>
        <begin position="72"/>
        <end position="108"/>
    </location>
</feature>
<dbReference type="AlphaFoldDB" id="A0A7W4YHH3"/>
<dbReference type="CDD" id="cd00082">
    <property type="entry name" value="HisKA"/>
    <property type="match status" value="1"/>
</dbReference>
<feature type="domain" description="HAMP" evidence="14">
    <location>
        <begin position="242"/>
        <end position="294"/>
    </location>
</feature>
<evidence type="ECO:0000256" key="8">
    <source>
        <dbReference type="ARBA" id="ARBA00022989"/>
    </source>
</evidence>
<proteinExistence type="predicted"/>
<organism evidence="15 16">
    <name type="scientific">Pseudoclavibacter helvolus</name>
    <dbReference type="NCBI Taxonomy" id="255205"/>
    <lineage>
        <taxon>Bacteria</taxon>
        <taxon>Bacillati</taxon>
        <taxon>Actinomycetota</taxon>
        <taxon>Actinomycetes</taxon>
        <taxon>Micrococcales</taxon>
        <taxon>Microbacteriaceae</taxon>
        <taxon>Pseudoclavibacter</taxon>
    </lineage>
</organism>
<dbReference type="EMBL" id="JACHWJ010000005">
    <property type="protein sequence ID" value="MBB2959000.1"/>
    <property type="molecule type" value="Genomic_DNA"/>
</dbReference>
<dbReference type="SUPFAM" id="SSF47384">
    <property type="entry name" value="Homodimeric domain of signal transducing histidine kinase"/>
    <property type="match status" value="1"/>
</dbReference>
<evidence type="ECO:0000313" key="15">
    <source>
        <dbReference type="EMBL" id="MBB2959000.1"/>
    </source>
</evidence>
<keyword evidence="4" id="KW-0597">Phosphoprotein</keyword>
<dbReference type="InterPro" id="IPR036890">
    <property type="entry name" value="HATPase_C_sf"/>
</dbReference>
<dbReference type="InterPro" id="IPR003594">
    <property type="entry name" value="HATPase_dom"/>
</dbReference>
<sequence>MRVTTAHKGRQELRPRVSVRVRILASILLVTLLGMVAAGATSYVAARERVLSGVDERLITVAESVRGLVGGQELTVPTSPGPAETADPADPAAPTASASPTVPSPDATRTFASSTAALELVMQRLVPERNEGAIGLIDGVPTFIPSTATPFSIAELPGLVERAVAETADGSVRMGTFVDATHALRYVAVPFTVGDGASTALYLAAYDLRAELADTNSTFQTYSLVAVAALIVVGLVGWFVAGRLLRPLRELRETAASITGSNRSARIPVVGHDDVSALTATINGMLDRLDDSLTSQRQLLDDVRHELKTPITIVRGHFEILDPNDPAETREAVALALDELDRMSELIDDIEALAVSEQQGLLSIAPCDVLELTEQVHAKASALSGHNWVLEQVAPVVADVDARRITQAWLQLADNAAKYSPAGSTVGIGSLVDARGELRLWVRDEGVGIPTSAQERIFDRFGRAETGRSQTGSGLGLSIVQSIARGHGGRVELTSQPGVGSTFTIVLPSLGEDSDPGIGDPRVDPSYEPQREDIA</sequence>
<evidence type="ECO:0000256" key="5">
    <source>
        <dbReference type="ARBA" id="ARBA00022679"/>
    </source>
</evidence>
<dbReference type="PRINTS" id="PR00344">
    <property type="entry name" value="BCTRLSENSOR"/>
</dbReference>
<dbReference type="Pfam" id="PF02518">
    <property type="entry name" value="HATPase_c"/>
    <property type="match status" value="1"/>
</dbReference>
<dbReference type="InterPro" id="IPR050428">
    <property type="entry name" value="TCS_sensor_his_kinase"/>
</dbReference>
<dbReference type="SMART" id="SM00304">
    <property type="entry name" value="HAMP"/>
    <property type="match status" value="1"/>
</dbReference>
<evidence type="ECO:0000259" key="13">
    <source>
        <dbReference type="PROSITE" id="PS50109"/>
    </source>
</evidence>
<evidence type="ECO:0000256" key="3">
    <source>
        <dbReference type="ARBA" id="ARBA00012438"/>
    </source>
</evidence>
<dbReference type="Pfam" id="PF00512">
    <property type="entry name" value="HisKA"/>
    <property type="match status" value="1"/>
</dbReference>
<dbReference type="Gene3D" id="3.30.565.10">
    <property type="entry name" value="Histidine kinase-like ATPase, C-terminal domain"/>
    <property type="match status" value="1"/>
</dbReference>
<evidence type="ECO:0000256" key="2">
    <source>
        <dbReference type="ARBA" id="ARBA00004236"/>
    </source>
</evidence>
<dbReference type="Gene3D" id="1.10.287.130">
    <property type="match status" value="1"/>
</dbReference>
<evidence type="ECO:0000256" key="10">
    <source>
        <dbReference type="ARBA" id="ARBA00023136"/>
    </source>
</evidence>
<dbReference type="Gene3D" id="6.10.340.10">
    <property type="match status" value="1"/>
</dbReference>
<dbReference type="Proteomes" id="UP000545286">
    <property type="component" value="Unassembled WGS sequence"/>
</dbReference>
<dbReference type="InterPro" id="IPR036097">
    <property type="entry name" value="HisK_dim/P_sf"/>
</dbReference>
<dbReference type="SUPFAM" id="SSF158472">
    <property type="entry name" value="HAMP domain-like"/>
    <property type="match status" value="1"/>
</dbReference>
<dbReference type="PANTHER" id="PTHR45436:SF5">
    <property type="entry name" value="SENSOR HISTIDINE KINASE TRCS"/>
    <property type="match status" value="1"/>
</dbReference>
<evidence type="ECO:0000256" key="1">
    <source>
        <dbReference type="ARBA" id="ARBA00000085"/>
    </source>
</evidence>
<feature type="region of interest" description="Disordered" evidence="11">
    <location>
        <begin position="510"/>
        <end position="535"/>
    </location>
</feature>
<keyword evidence="6 12" id="KW-0812">Transmembrane</keyword>
<evidence type="ECO:0000256" key="11">
    <source>
        <dbReference type="SAM" id="MobiDB-lite"/>
    </source>
</evidence>
<comment type="caution">
    <text evidence="15">The sequence shown here is derived from an EMBL/GenBank/DDBJ whole genome shotgun (WGS) entry which is preliminary data.</text>
</comment>
<keyword evidence="10 12" id="KW-0472">Membrane</keyword>
<evidence type="ECO:0000259" key="14">
    <source>
        <dbReference type="PROSITE" id="PS50885"/>
    </source>
</evidence>
<feature type="domain" description="Histidine kinase" evidence="13">
    <location>
        <begin position="302"/>
        <end position="511"/>
    </location>
</feature>
<reference evidence="15 16" key="1">
    <citation type="submission" date="2020-08" db="EMBL/GenBank/DDBJ databases">
        <title>Sequencing the genomes of 1000 actinobacteria strains.</title>
        <authorList>
            <person name="Klenk H.-P."/>
        </authorList>
    </citation>
    <scope>NUCLEOTIDE SEQUENCE [LARGE SCALE GENOMIC DNA]</scope>
    <source>
        <strain evidence="15 16">DSM 20419</strain>
    </source>
</reference>
<comment type="subcellular location">
    <subcellularLocation>
        <location evidence="2">Cell membrane</location>
    </subcellularLocation>
</comment>
<feature type="transmembrane region" description="Helical" evidence="12">
    <location>
        <begin position="21"/>
        <end position="45"/>
    </location>
</feature>
<name>A0A7W4YHH3_9MICO</name>
<dbReference type="InterPro" id="IPR004358">
    <property type="entry name" value="Sig_transdc_His_kin-like_C"/>
</dbReference>
<evidence type="ECO:0000256" key="9">
    <source>
        <dbReference type="ARBA" id="ARBA00023012"/>
    </source>
</evidence>
<dbReference type="GO" id="GO:0005886">
    <property type="term" value="C:plasma membrane"/>
    <property type="evidence" value="ECO:0007669"/>
    <property type="project" value="UniProtKB-SubCell"/>
</dbReference>
<dbReference type="PROSITE" id="PS50885">
    <property type="entry name" value="HAMP"/>
    <property type="match status" value="1"/>
</dbReference>
<dbReference type="GO" id="GO:0000155">
    <property type="term" value="F:phosphorelay sensor kinase activity"/>
    <property type="evidence" value="ECO:0007669"/>
    <property type="project" value="InterPro"/>
</dbReference>
<keyword evidence="5" id="KW-0808">Transferase</keyword>
<evidence type="ECO:0000256" key="7">
    <source>
        <dbReference type="ARBA" id="ARBA00022777"/>
    </source>
</evidence>
<feature type="transmembrane region" description="Helical" evidence="12">
    <location>
        <begin position="222"/>
        <end position="241"/>
    </location>
</feature>
<protein>
    <recommendedName>
        <fullName evidence="3">histidine kinase</fullName>
        <ecNumber evidence="3">2.7.13.3</ecNumber>
    </recommendedName>
</protein>
<keyword evidence="9" id="KW-0902">Two-component regulatory system</keyword>
<dbReference type="PANTHER" id="PTHR45436">
    <property type="entry name" value="SENSOR HISTIDINE KINASE YKOH"/>
    <property type="match status" value="1"/>
</dbReference>
<accession>A0A7W4YHH3</accession>
<dbReference type="SMART" id="SM00388">
    <property type="entry name" value="HisKA"/>
    <property type="match status" value="1"/>
</dbReference>